<dbReference type="Proteomes" id="UP000247727">
    <property type="component" value="Unassembled WGS sequence"/>
</dbReference>
<dbReference type="PANTHER" id="PTHR44366">
    <property type="entry name" value="UDP-N-ACETYLGLUCOSAMINE--PEPTIDE N-ACETYLGLUCOSAMINYLTRANSFERASE 110 KDA SUBUNIT"/>
    <property type="match status" value="1"/>
</dbReference>
<evidence type="ECO:0000259" key="9">
    <source>
        <dbReference type="Pfam" id="PF13844"/>
    </source>
</evidence>
<sequence length="617" mass="67154">MSSVVPFLPLPGDAQTILSALRQPGSLGAQGVLAPHMARAVIALDLEELVNIAEEADPADAALLYRSWLAGPDRGLKAAPVWHNLGVALQRLGHAAEAAEALAAALRLRPGLWQAGLGRGLALEAAGAPEAALAAWREVLPPAEARRQIHIQMARLFEDRGMLGPAMEEARASLLIDPTQGDAIQHLVHNRQRTTSWPPCTLNVPGISDEVAELHAGPLAALALVDDPRRQGEICTHWINRKVPLAPPRLAPLEGYHHDRLRLGYLSSDFCRHAMSFLIAELLERHDRSRFEIYGYDMSPEDGSDVRARVLGALDHHIPIHTMTDDAVAARIRADEIDILVDLNGLTKGARPAILRQKPAPMQVTYLGYIGPVSLPELDYLICDAVTIPEEMDAEYKPRPLRVAGCYQANDGRVPELPTVTRAEEGLPETATVFCCVSHHYKLTEAVWSRWCRIVSRVPNAVLWIINDNPESHAALTARWAAAGLAPERLIFATRTDPARYRARLALADLFLDTTPYNAGTIASDALRMGLPIITTRGRAFAARMGASLLTAIGLPECIAEDLQGYEDLAVAIANDPARLARIKAHLATGAWERTLGDAEDFTRRFEAALLAGRAAM</sequence>
<evidence type="ECO:0000313" key="11">
    <source>
        <dbReference type="Proteomes" id="UP000247727"/>
    </source>
</evidence>
<evidence type="ECO:0000313" key="10">
    <source>
        <dbReference type="EMBL" id="PYF06573.1"/>
    </source>
</evidence>
<dbReference type="PROSITE" id="PS50005">
    <property type="entry name" value="TPR"/>
    <property type="match status" value="1"/>
</dbReference>
<comment type="caution">
    <text evidence="10">The sequence shown here is derived from an EMBL/GenBank/DDBJ whole genome shotgun (WGS) entry which is preliminary data.</text>
</comment>
<evidence type="ECO:0000256" key="8">
    <source>
        <dbReference type="PROSITE-ProRule" id="PRU00339"/>
    </source>
</evidence>
<dbReference type="InterPro" id="IPR037919">
    <property type="entry name" value="OGT"/>
</dbReference>
<evidence type="ECO:0000256" key="7">
    <source>
        <dbReference type="ARBA" id="ARBA00022803"/>
    </source>
</evidence>
<dbReference type="EMBL" id="QJTK01000025">
    <property type="protein sequence ID" value="PYF06573.1"/>
    <property type="molecule type" value="Genomic_DNA"/>
</dbReference>
<dbReference type="InterPro" id="IPR013105">
    <property type="entry name" value="TPR_2"/>
</dbReference>
<dbReference type="InterPro" id="IPR011990">
    <property type="entry name" value="TPR-like_helical_dom_sf"/>
</dbReference>
<evidence type="ECO:0000256" key="2">
    <source>
        <dbReference type="ARBA" id="ARBA00005386"/>
    </source>
</evidence>
<dbReference type="GO" id="GO:0097363">
    <property type="term" value="F:protein O-acetylglucosaminyltransferase activity"/>
    <property type="evidence" value="ECO:0007669"/>
    <property type="project" value="UniProtKB-EC"/>
</dbReference>
<keyword evidence="7 8" id="KW-0802">TPR repeat</keyword>
<dbReference type="Pfam" id="PF13844">
    <property type="entry name" value="Glyco_transf_41"/>
    <property type="match status" value="2"/>
</dbReference>
<dbReference type="PANTHER" id="PTHR44366:SF1">
    <property type="entry name" value="UDP-N-ACETYLGLUCOSAMINE--PEPTIDE N-ACETYLGLUCOSAMINYLTRANSFERASE 110 KDA SUBUNIT"/>
    <property type="match status" value="1"/>
</dbReference>
<comment type="pathway">
    <text evidence="1">Protein modification; protein glycosylation.</text>
</comment>
<feature type="repeat" description="TPR" evidence="8">
    <location>
        <begin position="79"/>
        <end position="112"/>
    </location>
</feature>
<dbReference type="EC" id="2.4.1.255" evidence="3"/>
<keyword evidence="11" id="KW-1185">Reference proteome</keyword>
<dbReference type="Gene3D" id="1.25.40.10">
    <property type="entry name" value="Tetratricopeptide repeat domain"/>
    <property type="match status" value="1"/>
</dbReference>
<name>A0A318TQF3_9RHOB</name>
<dbReference type="Gene3D" id="3.40.50.2000">
    <property type="entry name" value="Glycogen Phosphorylase B"/>
    <property type="match status" value="1"/>
</dbReference>
<evidence type="ECO:0000256" key="4">
    <source>
        <dbReference type="ARBA" id="ARBA00022676"/>
    </source>
</evidence>
<feature type="domain" description="O-GlcNAc transferase C-terminal" evidence="9">
    <location>
        <begin position="257"/>
        <end position="397"/>
    </location>
</feature>
<reference evidence="10 11" key="1">
    <citation type="submission" date="2018-06" db="EMBL/GenBank/DDBJ databases">
        <title>Genomic Encyclopedia of Type Strains, Phase III (KMG-III): the genomes of soil and plant-associated and newly described type strains.</title>
        <authorList>
            <person name="Whitman W."/>
        </authorList>
    </citation>
    <scope>NUCLEOTIDE SEQUENCE [LARGE SCALE GENOMIC DNA]</scope>
    <source>
        <strain evidence="10 11">JA737</strain>
    </source>
</reference>
<keyword evidence="6" id="KW-0677">Repeat</keyword>
<accession>A0A318TQF3</accession>
<keyword evidence="5 10" id="KW-0808">Transferase</keyword>
<evidence type="ECO:0000256" key="3">
    <source>
        <dbReference type="ARBA" id="ARBA00011970"/>
    </source>
</evidence>
<protein>
    <recommendedName>
        <fullName evidence="3">protein O-GlcNAc transferase</fullName>
        <ecNumber evidence="3">2.4.1.255</ecNumber>
    </recommendedName>
</protein>
<dbReference type="Gene3D" id="3.40.50.11380">
    <property type="match status" value="1"/>
</dbReference>
<dbReference type="AlphaFoldDB" id="A0A318TQF3"/>
<evidence type="ECO:0000256" key="1">
    <source>
        <dbReference type="ARBA" id="ARBA00004922"/>
    </source>
</evidence>
<dbReference type="Pfam" id="PF07719">
    <property type="entry name" value="TPR_2"/>
    <property type="match status" value="1"/>
</dbReference>
<keyword evidence="4" id="KW-0328">Glycosyltransferase</keyword>
<dbReference type="SUPFAM" id="SSF48452">
    <property type="entry name" value="TPR-like"/>
    <property type="match status" value="1"/>
</dbReference>
<comment type="similarity">
    <text evidence="2">Belongs to the glycosyltransferase 41 family. O-GlcNAc transferase subfamily.</text>
</comment>
<dbReference type="SUPFAM" id="SSF53756">
    <property type="entry name" value="UDP-Glycosyltransferase/glycogen phosphorylase"/>
    <property type="match status" value="1"/>
</dbReference>
<dbReference type="InterPro" id="IPR019734">
    <property type="entry name" value="TPR_rpt"/>
</dbReference>
<gene>
    <name evidence="10" type="ORF">C8J30_1259</name>
</gene>
<dbReference type="OrthoDB" id="146908at2"/>
<dbReference type="GO" id="GO:0006493">
    <property type="term" value="P:protein O-linked glycosylation"/>
    <property type="evidence" value="ECO:0007669"/>
    <property type="project" value="InterPro"/>
</dbReference>
<feature type="domain" description="O-GlcNAc transferase C-terminal" evidence="9">
    <location>
        <begin position="417"/>
        <end position="603"/>
    </location>
</feature>
<evidence type="ECO:0000256" key="6">
    <source>
        <dbReference type="ARBA" id="ARBA00022737"/>
    </source>
</evidence>
<organism evidence="10 11">
    <name type="scientific">Rhodobacter viridis</name>
    <dbReference type="NCBI Taxonomy" id="1054202"/>
    <lineage>
        <taxon>Bacteria</taxon>
        <taxon>Pseudomonadati</taxon>
        <taxon>Pseudomonadota</taxon>
        <taxon>Alphaproteobacteria</taxon>
        <taxon>Rhodobacterales</taxon>
        <taxon>Rhodobacter group</taxon>
        <taxon>Rhodobacter</taxon>
    </lineage>
</organism>
<dbReference type="InterPro" id="IPR029489">
    <property type="entry name" value="OGT/SEC/SPY_C"/>
</dbReference>
<evidence type="ECO:0000256" key="5">
    <source>
        <dbReference type="ARBA" id="ARBA00022679"/>
    </source>
</evidence>
<proteinExistence type="inferred from homology"/>
<dbReference type="RefSeq" id="WP_110807273.1">
    <property type="nucleotide sequence ID" value="NZ_QJTK01000025.1"/>
</dbReference>